<name>A0A0A0JH63_9MICO</name>
<keyword evidence="1" id="KW-0813">Transport</keyword>
<keyword evidence="6" id="KW-1185">Reference proteome</keyword>
<dbReference type="InterPro" id="IPR017911">
    <property type="entry name" value="MacB-like_ATP-bd"/>
</dbReference>
<dbReference type="InterPro" id="IPR027417">
    <property type="entry name" value="P-loop_NTPase"/>
</dbReference>
<sequence>MTSTTFQHSPTQPVVSMRRVSKIYGEGTGRVAALDEIDVDIHRGGFTAIMGPSGSGKSTFMNVAAGLDDVTSGEVMLAGQPVTHLGDDARTLLRRSEVGFIFQAFNLVPTLSAHENILLPFELAGRRVSAEEGRWIEHLVGTLGLAERISHRPSELSGGQQQRVAIARALASRPAIIFADEPTGNLDSRSSREVLTLLRTAAREYGQTIAMVSHDPVAASYADRILVIADGHLVGDHGPLTPQEISDLLIGFEVGAA</sequence>
<dbReference type="SMART" id="SM00382">
    <property type="entry name" value="AAA"/>
    <property type="match status" value="1"/>
</dbReference>
<dbReference type="InterPro" id="IPR003439">
    <property type="entry name" value="ABC_transporter-like_ATP-bd"/>
</dbReference>
<evidence type="ECO:0000256" key="1">
    <source>
        <dbReference type="ARBA" id="ARBA00022448"/>
    </source>
</evidence>
<dbReference type="GO" id="GO:0005524">
    <property type="term" value="F:ATP binding"/>
    <property type="evidence" value="ECO:0007669"/>
    <property type="project" value="UniProtKB-KW"/>
</dbReference>
<dbReference type="SUPFAM" id="SSF52540">
    <property type="entry name" value="P-loop containing nucleoside triphosphate hydrolases"/>
    <property type="match status" value="1"/>
</dbReference>
<dbReference type="PANTHER" id="PTHR24220">
    <property type="entry name" value="IMPORT ATP-BINDING PROTEIN"/>
    <property type="match status" value="1"/>
</dbReference>
<dbReference type="GO" id="GO:0016887">
    <property type="term" value="F:ATP hydrolysis activity"/>
    <property type="evidence" value="ECO:0007669"/>
    <property type="project" value="InterPro"/>
</dbReference>
<dbReference type="FunFam" id="3.40.50.300:FF:000032">
    <property type="entry name" value="Export ABC transporter ATP-binding protein"/>
    <property type="match status" value="1"/>
</dbReference>
<dbReference type="GO" id="GO:0005886">
    <property type="term" value="C:plasma membrane"/>
    <property type="evidence" value="ECO:0007669"/>
    <property type="project" value="TreeGrafter"/>
</dbReference>
<evidence type="ECO:0000313" key="5">
    <source>
        <dbReference type="EMBL" id="KGN36775.1"/>
    </source>
</evidence>
<dbReference type="EMBL" id="AVPK01000008">
    <property type="protein sequence ID" value="KGN36775.1"/>
    <property type="molecule type" value="Genomic_DNA"/>
</dbReference>
<dbReference type="InterPro" id="IPR015854">
    <property type="entry name" value="ABC_transpr_LolD-like"/>
</dbReference>
<dbReference type="PROSITE" id="PS50893">
    <property type="entry name" value="ABC_TRANSPORTER_2"/>
    <property type="match status" value="1"/>
</dbReference>
<reference evidence="5 6" key="1">
    <citation type="submission" date="2013-08" db="EMBL/GenBank/DDBJ databases">
        <title>The genome sequence of Knoellia subterranea.</title>
        <authorList>
            <person name="Zhu W."/>
            <person name="Wang G."/>
        </authorList>
    </citation>
    <scope>NUCLEOTIDE SEQUENCE [LARGE SCALE GENOMIC DNA]</scope>
    <source>
        <strain evidence="5 6">KCTC 19937</strain>
    </source>
</reference>
<evidence type="ECO:0000313" key="6">
    <source>
        <dbReference type="Proteomes" id="UP000030011"/>
    </source>
</evidence>
<dbReference type="OrthoDB" id="9802264at2"/>
<dbReference type="InterPro" id="IPR003593">
    <property type="entry name" value="AAA+_ATPase"/>
</dbReference>
<dbReference type="GO" id="GO:0022857">
    <property type="term" value="F:transmembrane transporter activity"/>
    <property type="evidence" value="ECO:0007669"/>
    <property type="project" value="UniProtKB-ARBA"/>
</dbReference>
<dbReference type="RefSeq" id="WP_035906317.1">
    <property type="nucleotide sequence ID" value="NZ_AVPK01000008.1"/>
</dbReference>
<dbReference type="Gene3D" id="3.40.50.300">
    <property type="entry name" value="P-loop containing nucleotide triphosphate hydrolases"/>
    <property type="match status" value="1"/>
</dbReference>
<dbReference type="AlphaFoldDB" id="A0A0A0JH63"/>
<dbReference type="STRING" id="1385521.N803_17310"/>
<dbReference type="InterPro" id="IPR017871">
    <property type="entry name" value="ABC_transporter-like_CS"/>
</dbReference>
<dbReference type="eggNOG" id="COG1136">
    <property type="taxonomic scope" value="Bacteria"/>
</dbReference>
<proteinExistence type="predicted"/>
<keyword evidence="3" id="KW-0067">ATP-binding</keyword>
<organism evidence="5 6">
    <name type="scientific">Knoellia subterranea KCTC 19937</name>
    <dbReference type="NCBI Taxonomy" id="1385521"/>
    <lineage>
        <taxon>Bacteria</taxon>
        <taxon>Bacillati</taxon>
        <taxon>Actinomycetota</taxon>
        <taxon>Actinomycetes</taxon>
        <taxon>Micrococcales</taxon>
        <taxon>Intrasporangiaceae</taxon>
        <taxon>Knoellia</taxon>
    </lineage>
</organism>
<dbReference type="CDD" id="cd03255">
    <property type="entry name" value="ABC_MJ0796_LolCDE_FtsE"/>
    <property type="match status" value="1"/>
</dbReference>
<protein>
    <submittedName>
        <fullName evidence="5">ABC transporter</fullName>
    </submittedName>
</protein>
<dbReference type="PANTHER" id="PTHR24220:SF685">
    <property type="entry name" value="ABC TRANSPORTER RELATED"/>
    <property type="match status" value="1"/>
</dbReference>
<evidence type="ECO:0000256" key="2">
    <source>
        <dbReference type="ARBA" id="ARBA00022741"/>
    </source>
</evidence>
<dbReference type="Proteomes" id="UP000030011">
    <property type="component" value="Unassembled WGS sequence"/>
</dbReference>
<accession>A0A0A0JH63</accession>
<evidence type="ECO:0000256" key="3">
    <source>
        <dbReference type="ARBA" id="ARBA00022840"/>
    </source>
</evidence>
<dbReference type="GO" id="GO:0098796">
    <property type="term" value="C:membrane protein complex"/>
    <property type="evidence" value="ECO:0007669"/>
    <property type="project" value="UniProtKB-ARBA"/>
</dbReference>
<dbReference type="Pfam" id="PF00005">
    <property type="entry name" value="ABC_tran"/>
    <property type="match status" value="1"/>
</dbReference>
<dbReference type="PROSITE" id="PS00211">
    <property type="entry name" value="ABC_TRANSPORTER_1"/>
    <property type="match status" value="1"/>
</dbReference>
<keyword evidence="2" id="KW-0547">Nucleotide-binding</keyword>
<gene>
    <name evidence="5" type="ORF">N803_17310</name>
</gene>
<feature type="domain" description="ABC transporter" evidence="4">
    <location>
        <begin position="15"/>
        <end position="253"/>
    </location>
</feature>
<comment type="caution">
    <text evidence="5">The sequence shown here is derived from an EMBL/GenBank/DDBJ whole genome shotgun (WGS) entry which is preliminary data.</text>
</comment>
<evidence type="ECO:0000259" key="4">
    <source>
        <dbReference type="PROSITE" id="PS50893"/>
    </source>
</evidence>